<keyword evidence="1" id="KW-0732">Signal</keyword>
<dbReference type="AlphaFoldDB" id="A0A448XN26"/>
<evidence type="ECO:0008006" key="4">
    <source>
        <dbReference type="Google" id="ProtNLM"/>
    </source>
</evidence>
<feature type="chain" id="PRO_5019295182" description="Secreted protein" evidence="1">
    <location>
        <begin position="31"/>
        <end position="78"/>
    </location>
</feature>
<evidence type="ECO:0000256" key="1">
    <source>
        <dbReference type="SAM" id="SignalP"/>
    </source>
</evidence>
<evidence type="ECO:0000313" key="2">
    <source>
        <dbReference type="EMBL" id="VEL40696.1"/>
    </source>
</evidence>
<organism evidence="2 3">
    <name type="scientific">Protopolystoma xenopodis</name>
    <dbReference type="NCBI Taxonomy" id="117903"/>
    <lineage>
        <taxon>Eukaryota</taxon>
        <taxon>Metazoa</taxon>
        <taxon>Spiralia</taxon>
        <taxon>Lophotrochozoa</taxon>
        <taxon>Platyhelminthes</taxon>
        <taxon>Monogenea</taxon>
        <taxon>Polyopisthocotylea</taxon>
        <taxon>Polystomatidea</taxon>
        <taxon>Polystomatidae</taxon>
        <taxon>Protopolystoma</taxon>
    </lineage>
</organism>
<sequence length="78" mass="8507">MATSILATTLFVGATLKSLLLMLTSSGTQAKPKPYRISCDACSRPLGHYKMTHTVWPPVPFGGKTHPNLVRSPLRSRL</sequence>
<feature type="signal peptide" evidence="1">
    <location>
        <begin position="1"/>
        <end position="30"/>
    </location>
</feature>
<dbReference type="EMBL" id="CAAALY010266021">
    <property type="protein sequence ID" value="VEL40696.1"/>
    <property type="molecule type" value="Genomic_DNA"/>
</dbReference>
<protein>
    <recommendedName>
        <fullName evidence="4">Secreted protein</fullName>
    </recommendedName>
</protein>
<dbReference type="Proteomes" id="UP000784294">
    <property type="component" value="Unassembled WGS sequence"/>
</dbReference>
<gene>
    <name evidence="2" type="ORF">PXEA_LOCUS34136</name>
</gene>
<name>A0A448XN26_9PLAT</name>
<keyword evidence="3" id="KW-1185">Reference proteome</keyword>
<proteinExistence type="predicted"/>
<accession>A0A448XN26</accession>
<reference evidence="2" key="1">
    <citation type="submission" date="2018-11" db="EMBL/GenBank/DDBJ databases">
        <authorList>
            <consortium name="Pathogen Informatics"/>
        </authorList>
    </citation>
    <scope>NUCLEOTIDE SEQUENCE</scope>
</reference>
<evidence type="ECO:0000313" key="3">
    <source>
        <dbReference type="Proteomes" id="UP000784294"/>
    </source>
</evidence>
<comment type="caution">
    <text evidence="2">The sequence shown here is derived from an EMBL/GenBank/DDBJ whole genome shotgun (WGS) entry which is preliminary data.</text>
</comment>